<dbReference type="EMBL" id="VLLL01000005">
    <property type="protein sequence ID" value="TWJ14729.1"/>
    <property type="molecule type" value="Genomic_DNA"/>
</dbReference>
<dbReference type="OrthoDB" id="9838042at2"/>
<evidence type="ECO:0000256" key="1">
    <source>
        <dbReference type="SAM" id="MobiDB-lite"/>
    </source>
</evidence>
<evidence type="ECO:0000256" key="2">
    <source>
        <dbReference type="SAM" id="Phobius"/>
    </source>
</evidence>
<proteinExistence type="predicted"/>
<keyword evidence="2" id="KW-1133">Transmembrane helix</keyword>
<name>A0A562VA13_9ACTN</name>
<evidence type="ECO:0000313" key="4">
    <source>
        <dbReference type="Proteomes" id="UP000321617"/>
    </source>
</evidence>
<protein>
    <submittedName>
        <fullName evidence="3">Uncharacterized protein</fullName>
    </submittedName>
</protein>
<organism evidence="3 4">
    <name type="scientific">Stackebrandtia albiflava</name>
    <dbReference type="NCBI Taxonomy" id="406432"/>
    <lineage>
        <taxon>Bacteria</taxon>
        <taxon>Bacillati</taxon>
        <taxon>Actinomycetota</taxon>
        <taxon>Actinomycetes</taxon>
        <taxon>Glycomycetales</taxon>
        <taxon>Glycomycetaceae</taxon>
        <taxon>Stackebrandtia</taxon>
    </lineage>
</organism>
<dbReference type="RefSeq" id="WP_147132254.1">
    <property type="nucleotide sequence ID" value="NZ_BAABIJ010000001.1"/>
</dbReference>
<dbReference type="Gene3D" id="2.80.10.50">
    <property type="match status" value="1"/>
</dbReference>
<accession>A0A562VA13</accession>
<reference evidence="3 4" key="1">
    <citation type="journal article" date="2013" name="Stand. Genomic Sci.">
        <title>Genomic Encyclopedia of Type Strains, Phase I: The one thousand microbial genomes (KMG-I) project.</title>
        <authorList>
            <person name="Kyrpides N.C."/>
            <person name="Woyke T."/>
            <person name="Eisen J.A."/>
            <person name="Garrity G."/>
            <person name="Lilburn T.G."/>
            <person name="Beck B.J."/>
            <person name="Whitman W.B."/>
            <person name="Hugenholtz P."/>
            <person name="Klenk H.P."/>
        </authorList>
    </citation>
    <scope>NUCLEOTIDE SEQUENCE [LARGE SCALE GENOMIC DNA]</scope>
    <source>
        <strain evidence="3 4">DSM 45044</strain>
    </source>
</reference>
<dbReference type="InterPro" id="IPR035992">
    <property type="entry name" value="Ricin_B-like_lectins"/>
</dbReference>
<dbReference type="CDD" id="cd00161">
    <property type="entry name" value="beta-trefoil_Ricin-like"/>
    <property type="match status" value="1"/>
</dbReference>
<keyword evidence="4" id="KW-1185">Reference proteome</keyword>
<dbReference type="Proteomes" id="UP000321617">
    <property type="component" value="Unassembled WGS sequence"/>
</dbReference>
<dbReference type="PROSITE" id="PS50231">
    <property type="entry name" value="RICIN_B_LECTIN"/>
    <property type="match status" value="1"/>
</dbReference>
<keyword evidence="2" id="KW-0472">Membrane</keyword>
<evidence type="ECO:0000313" key="3">
    <source>
        <dbReference type="EMBL" id="TWJ14729.1"/>
    </source>
</evidence>
<feature type="region of interest" description="Disordered" evidence="1">
    <location>
        <begin position="62"/>
        <end position="85"/>
    </location>
</feature>
<dbReference type="AlphaFoldDB" id="A0A562VA13"/>
<feature type="transmembrane region" description="Helical" evidence="2">
    <location>
        <begin position="30"/>
        <end position="54"/>
    </location>
</feature>
<dbReference type="SUPFAM" id="SSF50370">
    <property type="entry name" value="Ricin B-like lectins"/>
    <property type="match status" value="1"/>
</dbReference>
<keyword evidence="2" id="KW-0812">Transmembrane</keyword>
<comment type="caution">
    <text evidence="3">The sequence shown here is derived from an EMBL/GenBank/DDBJ whole genome shotgun (WGS) entry which is preliminary data.</text>
</comment>
<gene>
    <name evidence="3" type="ORF">LX16_0418</name>
</gene>
<sequence length="229" mass="23898">MTGNWRGEDAPSTPEVIRARSRSALDASRGGVAVIVAVVVVAVVLVGALLWVTFQGDDATIASETDPAPSEDVTESAPPAPPGDGTYQIHQADDECLRISGSGDGYERQVLARGACDGDAALLTLTTGTDGTVTIGFGLPDLAGSCLRVDGPQEGEEAGIDYYGPAECDPADPLQRFTLLPAADGTVRLQSVGEQCMDVYEDYEFTDGKVVATANCSESATQPMRFRPV</sequence>